<accession>A0ABV8SMV8</accession>
<evidence type="ECO:0000313" key="3">
    <source>
        <dbReference type="Proteomes" id="UP001595904"/>
    </source>
</evidence>
<proteinExistence type="predicted"/>
<organism evidence="2 3">
    <name type="scientific">Steroidobacter flavus</name>
    <dbReference type="NCBI Taxonomy" id="1842136"/>
    <lineage>
        <taxon>Bacteria</taxon>
        <taxon>Pseudomonadati</taxon>
        <taxon>Pseudomonadota</taxon>
        <taxon>Gammaproteobacteria</taxon>
        <taxon>Steroidobacterales</taxon>
        <taxon>Steroidobacteraceae</taxon>
        <taxon>Steroidobacter</taxon>
    </lineage>
</organism>
<dbReference type="EMBL" id="JBHSDU010000003">
    <property type="protein sequence ID" value="MFC4308721.1"/>
    <property type="molecule type" value="Genomic_DNA"/>
</dbReference>
<dbReference type="Gene3D" id="2.130.10.130">
    <property type="entry name" value="Integrin alpha, N-terminal"/>
    <property type="match status" value="3"/>
</dbReference>
<dbReference type="Pfam" id="PF13517">
    <property type="entry name" value="FG-GAP_3"/>
    <property type="match status" value="2"/>
</dbReference>
<evidence type="ECO:0000256" key="1">
    <source>
        <dbReference type="ARBA" id="ARBA00022729"/>
    </source>
</evidence>
<dbReference type="SUPFAM" id="SSF69318">
    <property type="entry name" value="Integrin alpha N-terminal domain"/>
    <property type="match status" value="1"/>
</dbReference>
<dbReference type="Gene3D" id="2.60.40.3440">
    <property type="match status" value="3"/>
</dbReference>
<gene>
    <name evidence="2" type="ORF">ACFPN2_06475</name>
</gene>
<dbReference type="RefSeq" id="WP_380595804.1">
    <property type="nucleotide sequence ID" value="NZ_JBHSDU010000003.1"/>
</dbReference>
<dbReference type="InterPro" id="IPR028994">
    <property type="entry name" value="Integrin_alpha_N"/>
</dbReference>
<keyword evidence="3" id="KW-1185">Reference proteome</keyword>
<dbReference type="InterPro" id="IPR013517">
    <property type="entry name" value="FG-GAP"/>
</dbReference>
<dbReference type="Proteomes" id="UP001595904">
    <property type="component" value="Unassembled WGS sequence"/>
</dbReference>
<dbReference type="PANTHER" id="PTHR44103:SF1">
    <property type="entry name" value="PROPROTEIN CONVERTASE P"/>
    <property type="match status" value="1"/>
</dbReference>
<dbReference type="NCBIfam" id="NF012211">
    <property type="entry name" value="tand_rpt_95"/>
    <property type="match status" value="3"/>
</dbReference>
<protein>
    <submittedName>
        <fullName evidence="2">Ig-like domain-containing protein</fullName>
    </submittedName>
</protein>
<dbReference type="PANTHER" id="PTHR44103">
    <property type="entry name" value="PROPROTEIN CONVERTASE P"/>
    <property type="match status" value="1"/>
</dbReference>
<evidence type="ECO:0000313" key="2">
    <source>
        <dbReference type="EMBL" id="MFC4308721.1"/>
    </source>
</evidence>
<comment type="caution">
    <text evidence="2">The sequence shown here is derived from an EMBL/GenBank/DDBJ whole genome shotgun (WGS) entry which is preliminary data.</text>
</comment>
<reference evidence="3" key="1">
    <citation type="journal article" date="2019" name="Int. J. Syst. Evol. Microbiol.">
        <title>The Global Catalogue of Microorganisms (GCM) 10K type strain sequencing project: providing services to taxonomists for standard genome sequencing and annotation.</title>
        <authorList>
            <consortium name="The Broad Institute Genomics Platform"/>
            <consortium name="The Broad Institute Genome Sequencing Center for Infectious Disease"/>
            <person name="Wu L."/>
            <person name="Ma J."/>
        </authorList>
    </citation>
    <scope>NUCLEOTIDE SEQUENCE [LARGE SCALE GENOMIC DNA]</scope>
    <source>
        <strain evidence="3">CGMCC 1.10759</strain>
    </source>
</reference>
<dbReference type="Pfam" id="PF17963">
    <property type="entry name" value="Big_9"/>
    <property type="match status" value="3"/>
</dbReference>
<name>A0ABV8SMV8_9GAMM</name>
<sequence>MESAIQSTEPLRRRPVHARYLSAACLAILCATASGDSPTYSLILRPQIALDPIQGVPANILYTPVNGVIHDLNGDGTSDIVIGVNGVHPAVYYNNGTADPFENVPGVFVSPPPVILMTWGAVTVSDIDADGRPDLAIGGFNASNTIYLNDGSPAPFNNVTPIAIGATDVSMHPAFGDVNGDGFVDLAVANTNHVPSRVYLTQGAPLTSGTYTTAQVGPVAGGYGQSTVIADVNGDNRLDLILGYVIASFPGTDPEGIAIYLNNGTGDPFGNVTPLQLLAGESVNAIAVADINQDGRMDLITSVSDMGLASGTQSVFLNTGSSTDPFSSAQDLQPNGNLGGGCLDIAVGDVNGDARPDLLFSCSAPAWNANPMPETPAVGSIYLNSGTANPFANAAPVDIPATPNSGYGRGIAVGTLVANAAPAVLIVDGASRYGAYHPTVLALDPVAQNDSAVVAINTTIQIGVLANDTAAPGQTLDISSLRITETPQHGTATVNASGTVTYAAASGYSGADTFAYTVRDGLGARSQRAVVNIAVQAAPIATNDMRTLSAGQSVTLDVLANDTSSGGTLDAASITIAVPAVHGTAVVTNGQVVYTPAAGYAGVDAFQYSVKDNLGTVSNIATVSLSVQSLPIATNDTSSVQANRSVTINVVANDKSEGGTLDHASVAIVNGPAHGTTTVSNGSVTYTPTAGYSGSDSFEYSVRDNLGATSNAAMVSVQVTAPPASGGGGGGSFGTSELLALLGLLVGVARRRRSWSA</sequence>
<keyword evidence="1" id="KW-0732">Signal</keyword>